<keyword evidence="5" id="KW-1185">Reference proteome</keyword>
<feature type="domain" description="HTH cro/C1-type" evidence="3">
    <location>
        <begin position="16"/>
        <end position="70"/>
    </location>
</feature>
<proteinExistence type="predicted"/>
<evidence type="ECO:0000313" key="4">
    <source>
        <dbReference type="EMBL" id="MFB9260283.1"/>
    </source>
</evidence>
<dbReference type="PANTHER" id="PTHR46558:SF4">
    <property type="entry name" value="DNA-BIDING PHAGE PROTEIN"/>
    <property type="match status" value="1"/>
</dbReference>
<dbReference type="InterPro" id="IPR010982">
    <property type="entry name" value="Lambda_DNA-bd_dom_sf"/>
</dbReference>
<protein>
    <submittedName>
        <fullName evidence="4">Helix-turn-helix transcriptional regulator</fullName>
    </submittedName>
</protein>
<dbReference type="Gene3D" id="1.10.260.40">
    <property type="entry name" value="lambda repressor-like DNA-binding domains"/>
    <property type="match status" value="1"/>
</dbReference>
<evidence type="ECO:0000256" key="1">
    <source>
        <dbReference type="ARBA" id="ARBA00023125"/>
    </source>
</evidence>
<name>A0ABV5JT64_9ACTN</name>
<dbReference type="SUPFAM" id="SSF47413">
    <property type="entry name" value="lambda repressor-like DNA-binding domains"/>
    <property type="match status" value="1"/>
</dbReference>
<keyword evidence="1" id="KW-0238">DNA-binding</keyword>
<sequence>MSPVRRGEKLPIFNRIAVLRAEHRLSRAALAERIEVNPQTVGALERGDHYPSLDLAFRICAVFDLPVEAVFSRTEFRPMSAEMYRRTTANSANTASSASTASHVTSEGQS</sequence>
<dbReference type="Pfam" id="PF01381">
    <property type="entry name" value="HTH_3"/>
    <property type="match status" value="1"/>
</dbReference>
<dbReference type="CDD" id="cd00093">
    <property type="entry name" value="HTH_XRE"/>
    <property type="match status" value="1"/>
</dbReference>
<feature type="compositionally biased region" description="Low complexity" evidence="2">
    <location>
        <begin position="87"/>
        <end position="102"/>
    </location>
</feature>
<dbReference type="EMBL" id="JBHMDY010000005">
    <property type="protein sequence ID" value="MFB9260283.1"/>
    <property type="molecule type" value="Genomic_DNA"/>
</dbReference>
<evidence type="ECO:0000256" key="2">
    <source>
        <dbReference type="SAM" id="MobiDB-lite"/>
    </source>
</evidence>
<dbReference type="SMART" id="SM00530">
    <property type="entry name" value="HTH_XRE"/>
    <property type="match status" value="1"/>
</dbReference>
<accession>A0ABV5JT64</accession>
<dbReference type="InterPro" id="IPR001387">
    <property type="entry name" value="Cro/C1-type_HTH"/>
</dbReference>
<feature type="region of interest" description="Disordered" evidence="2">
    <location>
        <begin position="87"/>
        <end position="110"/>
    </location>
</feature>
<dbReference type="PROSITE" id="PS50943">
    <property type="entry name" value="HTH_CROC1"/>
    <property type="match status" value="1"/>
</dbReference>
<comment type="caution">
    <text evidence="4">The sequence shown here is derived from an EMBL/GenBank/DDBJ whole genome shotgun (WGS) entry which is preliminary data.</text>
</comment>
<dbReference type="PANTHER" id="PTHR46558">
    <property type="entry name" value="TRACRIPTIONAL REGULATORY PROTEIN-RELATED-RELATED"/>
    <property type="match status" value="1"/>
</dbReference>
<reference evidence="4 5" key="1">
    <citation type="submission" date="2024-09" db="EMBL/GenBank/DDBJ databases">
        <authorList>
            <person name="Sun Q."/>
            <person name="Mori K."/>
        </authorList>
    </citation>
    <scope>NUCLEOTIDE SEQUENCE [LARGE SCALE GENOMIC DNA]</scope>
    <source>
        <strain evidence="4 5">CCM 7659</strain>
    </source>
</reference>
<organism evidence="4 5">
    <name type="scientific">Dietzia aerolata</name>
    <dbReference type="NCBI Taxonomy" id="595984"/>
    <lineage>
        <taxon>Bacteria</taxon>
        <taxon>Bacillati</taxon>
        <taxon>Actinomycetota</taxon>
        <taxon>Actinomycetes</taxon>
        <taxon>Mycobacteriales</taxon>
        <taxon>Dietziaceae</taxon>
        <taxon>Dietzia</taxon>
    </lineage>
</organism>
<dbReference type="Proteomes" id="UP001589700">
    <property type="component" value="Unassembled WGS sequence"/>
</dbReference>
<evidence type="ECO:0000259" key="3">
    <source>
        <dbReference type="PROSITE" id="PS50943"/>
    </source>
</evidence>
<evidence type="ECO:0000313" key="5">
    <source>
        <dbReference type="Proteomes" id="UP001589700"/>
    </source>
</evidence>
<gene>
    <name evidence="4" type="ORF">ACFFVD_10765</name>
</gene>
<dbReference type="RefSeq" id="WP_182631217.1">
    <property type="nucleotide sequence ID" value="NZ_JAALDM010000039.1"/>
</dbReference>